<dbReference type="HOGENOM" id="CLU_1658372_0_0_6"/>
<dbReference type="EMBL" id="CP001801">
    <property type="protein sequence ID" value="ACX96366.1"/>
    <property type="molecule type" value="Genomic_DNA"/>
</dbReference>
<evidence type="ECO:0000313" key="1">
    <source>
        <dbReference type="EMBL" id="ACX96366.1"/>
    </source>
</evidence>
<dbReference type="OrthoDB" id="957162at2"/>
<evidence type="ECO:0008006" key="3">
    <source>
        <dbReference type="Google" id="ProtNLM"/>
    </source>
</evidence>
<dbReference type="KEGG" id="hna:Hneap_1536"/>
<dbReference type="AlphaFoldDB" id="D0L0Z3"/>
<dbReference type="eggNOG" id="ENOG502ZWTY">
    <property type="taxonomic scope" value="Bacteria"/>
</dbReference>
<protein>
    <recommendedName>
        <fullName evidence="3">PIN domain-containing protein</fullName>
    </recommendedName>
</protein>
<sequence length="159" mass="18465">MLTAKPLSFPVLEAEKLSSIVIDTCVIRLYDAPLDPKYCELFNWINTEGTLYISQKLLNEYVSTKNRNIDILLAMLVKNEEKIRIVRISKNQINTFKIDKNFNYTCNNEDIDHSRLVFLSPRKKLISQDLKLISDINRFKKVDGIKPSATKHPDPAFYK</sequence>
<keyword evidence="2" id="KW-1185">Reference proteome</keyword>
<gene>
    <name evidence="1" type="ordered locus">Hneap_1536</name>
</gene>
<proteinExistence type="predicted"/>
<name>D0L0Z3_HALNC</name>
<dbReference type="Proteomes" id="UP000009102">
    <property type="component" value="Chromosome"/>
</dbReference>
<organism evidence="1 2">
    <name type="scientific">Halothiobacillus neapolitanus (strain ATCC 23641 / DSM 15147 / CIP 104769 / NCIMB 8539 / c2)</name>
    <name type="common">Thiobacillus neapolitanus</name>
    <dbReference type="NCBI Taxonomy" id="555778"/>
    <lineage>
        <taxon>Bacteria</taxon>
        <taxon>Pseudomonadati</taxon>
        <taxon>Pseudomonadota</taxon>
        <taxon>Gammaproteobacteria</taxon>
        <taxon>Chromatiales</taxon>
        <taxon>Halothiobacillaceae</taxon>
        <taxon>Halothiobacillus</taxon>
    </lineage>
</organism>
<evidence type="ECO:0000313" key="2">
    <source>
        <dbReference type="Proteomes" id="UP000009102"/>
    </source>
</evidence>
<accession>D0L0Z3</accession>
<reference evidence="1 2" key="1">
    <citation type="submission" date="2009-10" db="EMBL/GenBank/DDBJ databases">
        <title>Complete sequence of Halothiobacillus neapolitanus c2.</title>
        <authorList>
            <consortium name="US DOE Joint Genome Institute"/>
            <person name="Lucas S."/>
            <person name="Copeland A."/>
            <person name="Lapidus A."/>
            <person name="Glavina del Rio T."/>
            <person name="Tice H."/>
            <person name="Bruce D."/>
            <person name="Goodwin L."/>
            <person name="Pitluck S."/>
            <person name="Davenport K."/>
            <person name="Brettin T."/>
            <person name="Detter J.C."/>
            <person name="Han C."/>
            <person name="Tapia R."/>
            <person name="Larimer F."/>
            <person name="Land M."/>
            <person name="Hauser L."/>
            <person name="Kyrpides N."/>
            <person name="Mikhailova N."/>
            <person name="Kerfeld C."/>
            <person name="Cannon G."/>
            <person name="Heinhort S."/>
        </authorList>
    </citation>
    <scope>NUCLEOTIDE SEQUENCE [LARGE SCALE GENOMIC DNA]</scope>
    <source>
        <strain evidence="2">ATCC 23641 / c2</strain>
    </source>
</reference>